<proteinExistence type="predicted"/>
<gene>
    <name evidence="2" type="ORF">HYDPIDRAFT_30097</name>
</gene>
<dbReference type="AlphaFoldDB" id="A0A0C9WE23"/>
<sequence length="162" mass="17529">DSEDALCALEASIASTRAQLEAFRVRLEAVEADTARHEAEIEASQAPPSISREAQHEEETNQPNTGVSAENAHPSEDVKGRGPEIEDVPGFTFSLRDITRSVSNHSNLAWYELDHGLIADHPHVDLRSLHYASHASCGSRSQFVPLSCAEFGLGDGSVDVEP</sequence>
<feature type="non-terminal residue" evidence="2">
    <location>
        <position position="162"/>
    </location>
</feature>
<evidence type="ECO:0000256" key="1">
    <source>
        <dbReference type="SAM" id="MobiDB-lite"/>
    </source>
</evidence>
<reference evidence="2 3" key="1">
    <citation type="submission" date="2014-04" db="EMBL/GenBank/DDBJ databases">
        <title>Evolutionary Origins and Diversification of the Mycorrhizal Mutualists.</title>
        <authorList>
            <consortium name="DOE Joint Genome Institute"/>
            <consortium name="Mycorrhizal Genomics Consortium"/>
            <person name="Kohler A."/>
            <person name="Kuo A."/>
            <person name="Nagy L.G."/>
            <person name="Floudas D."/>
            <person name="Copeland A."/>
            <person name="Barry K.W."/>
            <person name="Cichocki N."/>
            <person name="Veneault-Fourrey C."/>
            <person name="LaButti K."/>
            <person name="Lindquist E.A."/>
            <person name="Lipzen A."/>
            <person name="Lundell T."/>
            <person name="Morin E."/>
            <person name="Murat C."/>
            <person name="Riley R."/>
            <person name="Ohm R."/>
            <person name="Sun H."/>
            <person name="Tunlid A."/>
            <person name="Henrissat B."/>
            <person name="Grigoriev I.V."/>
            <person name="Hibbett D.S."/>
            <person name="Martin F."/>
        </authorList>
    </citation>
    <scope>NUCLEOTIDE SEQUENCE [LARGE SCALE GENOMIC DNA]</scope>
    <source>
        <strain evidence="2 3">MD-312</strain>
    </source>
</reference>
<evidence type="ECO:0000313" key="2">
    <source>
        <dbReference type="EMBL" id="KIJ62967.1"/>
    </source>
</evidence>
<protein>
    <submittedName>
        <fullName evidence="2">Uncharacterized protein</fullName>
    </submittedName>
</protein>
<feature type="compositionally biased region" description="Basic and acidic residues" evidence="1">
    <location>
        <begin position="73"/>
        <end position="84"/>
    </location>
</feature>
<accession>A0A0C9WE23</accession>
<dbReference type="OrthoDB" id="10565348at2759"/>
<feature type="region of interest" description="Disordered" evidence="1">
    <location>
        <begin position="33"/>
        <end position="87"/>
    </location>
</feature>
<dbReference type="Proteomes" id="UP000053820">
    <property type="component" value="Unassembled WGS sequence"/>
</dbReference>
<evidence type="ECO:0000313" key="3">
    <source>
        <dbReference type="Proteomes" id="UP000053820"/>
    </source>
</evidence>
<organism evidence="2 3">
    <name type="scientific">Hydnomerulius pinastri MD-312</name>
    <dbReference type="NCBI Taxonomy" id="994086"/>
    <lineage>
        <taxon>Eukaryota</taxon>
        <taxon>Fungi</taxon>
        <taxon>Dikarya</taxon>
        <taxon>Basidiomycota</taxon>
        <taxon>Agaricomycotina</taxon>
        <taxon>Agaricomycetes</taxon>
        <taxon>Agaricomycetidae</taxon>
        <taxon>Boletales</taxon>
        <taxon>Boletales incertae sedis</taxon>
        <taxon>Leucogyrophana</taxon>
    </lineage>
</organism>
<name>A0A0C9WE23_9AGAM</name>
<dbReference type="HOGENOM" id="CLU_1639421_0_0_1"/>
<dbReference type="EMBL" id="KN839853">
    <property type="protein sequence ID" value="KIJ62967.1"/>
    <property type="molecule type" value="Genomic_DNA"/>
</dbReference>
<keyword evidence="3" id="KW-1185">Reference proteome</keyword>